<evidence type="ECO:0000313" key="15">
    <source>
        <dbReference type="EMBL" id="MDW2906418.1"/>
    </source>
</evidence>
<keyword evidence="7 14" id="KW-0812">Transmembrane</keyword>
<evidence type="ECO:0000256" key="14">
    <source>
        <dbReference type="SAM" id="Phobius"/>
    </source>
</evidence>
<feature type="transmembrane region" description="Helical" evidence="14">
    <location>
        <begin position="533"/>
        <end position="553"/>
    </location>
</feature>
<dbReference type="InterPro" id="IPR004703">
    <property type="entry name" value="PTS_sugar-sp_permease"/>
</dbReference>
<comment type="subunit">
    <text evidence="2">Homodimer.</text>
</comment>
<feature type="transmembrane region" description="Helical" evidence="14">
    <location>
        <begin position="469"/>
        <end position="489"/>
    </location>
</feature>
<evidence type="ECO:0000256" key="7">
    <source>
        <dbReference type="ARBA" id="ARBA00022692"/>
    </source>
</evidence>
<feature type="transmembrane region" description="Helical" evidence="14">
    <location>
        <begin position="147"/>
        <end position="167"/>
    </location>
</feature>
<accession>A0AAJ2P9K0</accession>
<evidence type="ECO:0000256" key="8">
    <source>
        <dbReference type="ARBA" id="ARBA00022989"/>
    </source>
</evidence>
<comment type="subcellular location">
    <subcellularLocation>
        <location evidence="1">Cell membrane</location>
        <topology evidence="1">Multi-pass membrane protein</topology>
    </subcellularLocation>
</comment>
<dbReference type="EMBL" id="JAWPFH010000006">
    <property type="protein sequence ID" value="MDW2906418.1"/>
    <property type="molecule type" value="Genomic_DNA"/>
</dbReference>
<reference evidence="15" key="1">
    <citation type="submission" date="2023-10" db="EMBL/GenBank/DDBJ databases">
        <title>Genome sequences of Mycoplasma ovipneumoniae isolated from goats.</title>
        <authorList>
            <person name="Spergser J."/>
        </authorList>
    </citation>
    <scope>NUCLEOTIDE SEQUENCE</scope>
    <source>
        <strain evidence="15">GL19</strain>
    </source>
</reference>
<feature type="transmembrane region" description="Helical" evidence="14">
    <location>
        <begin position="179"/>
        <end position="199"/>
    </location>
</feature>
<feature type="transmembrane region" description="Helical" evidence="14">
    <location>
        <begin position="294"/>
        <end position="318"/>
    </location>
</feature>
<organism evidence="15 16">
    <name type="scientific">Mesomycoplasma ovipneumoniae</name>
    <dbReference type="NCBI Taxonomy" id="29562"/>
    <lineage>
        <taxon>Bacteria</taxon>
        <taxon>Bacillati</taxon>
        <taxon>Mycoplasmatota</taxon>
        <taxon>Mycoplasmoidales</taxon>
        <taxon>Metamycoplasmataceae</taxon>
        <taxon>Mesomycoplasma</taxon>
    </lineage>
</organism>
<dbReference type="GO" id="GO:0009401">
    <property type="term" value="P:phosphoenolpyruvate-dependent sugar phosphotransferase system"/>
    <property type="evidence" value="ECO:0007669"/>
    <property type="project" value="UniProtKB-KW"/>
</dbReference>
<comment type="function">
    <text evidence="10">The phosphoenolpyruvate-dependent sugar phosphotransferase system (sugar PTS), a major carbohydrate active transport system, catalyzes the phosphorylation of incoming sugar substrates concomitantly with their translocation across the cell membrane. The enzyme II UlaABC PTS system is involved in ascorbate transport.</text>
</comment>
<keyword evidence="6" id="KW-0598">Phosphotransferase system</keyword>
<sequence length="579" mass="62048">MSLSKKNKLLFGLLIFLAVNLLIIGITLGVRMGHNRESFSDALVFLVRRVYLDNYLRQNPLLLGSLVLVGYLVLGRGARDAILGSLKTAIGIFLLSIGAAALIRLASPVFGAISGIKSGGVVPLDPYLGWTSASNFLQTSFGQANDFLSLASFTFIAAFIVNILMVLAKRFTNTNSIVITGHIMLQQSTVVTALLYVILFRSIPLLDGGAISAGSQAGLVIISGLFLGIYWATSSVATLKITNLVTQNAGFAVGHQQMLTLFTSYKMGRFFGNKEHSAENRKLPQSLKIFEDNIFTQTIIILILFVVLFAIIIGYHGLEKTVNATYSGFTGEAEKIGATWNGTFGGANFVFLILGGTLQIIASLIAIMTGVRMFVTELQQSFHGISEKVIPGAVVAVDIAATYGFSINAVTYGFLGGVFGQFLAVFIAVGLAAIPGNNYSLVAIPLFITLFFNSGAMGVYANASGGWKAAFIVPAIIGFFEIIVISFGLKLIQNIGDVGIPAGQNPVTTGFLGMGDWNLFFGLSLIIGQFHYILGWIIIFVGMIGLILLGQGVDSTKQTKKTWLQKLLKVNVDLVEKEA</sequence>
<evidence type="ECO:0000256" key="10">
    <source>
        <dbReference type="ARBA" id="ARBA00037387"/>
    </source>
</evidence>
<evidence type="ECO:0000256" key="13">
    <source>
        <dbReference type="ARBA" id="ARBA00042859"/>
    </source>
</evidence>
<dbReference type="GO" id="GO:0005886">
    <property type="term" value="C:plasma membrane"/>
    <property type="evidence" value="ECO:0007669"/>
    <property type="project" value="UniProtKB-SubCell"/>
</dbReference>
<dbReference type="Proteomes" id="UP001282363">
    <property type="component" value="Unassembled WGS sequence"/>
</dbReference>
<keyword evidence="8 14" id="KW-1133">Transmembrane helix</keyword>
<comment type="caution">
    <text evidence="15">The sequence shown here is derived from an EMBL/GenBank/DDBJ whole genome shotgun (WGS) entry which is preliminary data.</text>
</comment>
<feature type="transmembrane region" description="Helical" evidence="14">
    <location>
        <begin position="412"/>
        <end position="434"/>
    </location>
</feature>
<evidence type="ECO:0000256" key="4">
    <source>
        <dbReference type="ARBA" id="ARBA00022475"/>
    </source>
</evidence>
<feature type="transmembrane region" description="Helical" evidence="14">
    <location>
        <begin position="55"/>
        <end position="74"/>
    </location>
</feature>
<evidence type="ECO:0000256" key="6">
    <source>
        <dbReference type="ARBA" id="ARBA00022683"/>
    </source>
</evidence>
<dbReference type="NCBIfam" id="NF006924">
    <property type="entry name" value="PRK09410.2-2"/>
    <property type="match status" value="1"/>
</dbReference>
<feature type="transmembrane region" description="Helical" evidence="14">
    <location>
        <begin position="211"/>
        <end position="232"/>
    </location>
</feature>
<evidence type="ECO:0000256" key="12">
    <source>
        <dbReference type="ARBA" id="ARBA00039702"/>
    </source>
</evidence>
<evidence type="ECO:0000256" key="11">
    <source>
        <dbReference type="ARBA" id="ARBA00038218"/>
    </source>
</evidence>
<dbReference type="NCBIfam" id="NF006925">
    <property type="entry name" value="PRK09410.2-3"/>
    <property type="match status" value="1"/>
</dbReference>
<evidence type="ECO:0000256" key="3">
    <source>
        <dbReference type="ARBA" id="ARBA00022448"/>
    </source>
</evidence>
<keyword evidence="4" id="KW-1003">Cell membrane</keyword>
<dbReference type="InterPro" id="IPR051562">
    <property type="entry name" value="Ascorbate-PTS_EIIC"/>
</dbReference>
<feature type="transmembrane region" description="Helical" evidence="14">
    <location>
        <begin position="441"/>
        <end position="463"/>
    </location>
</feature>
<evidence type="ECO:0000256" key="5">
    <source>
        <dbReference type="ARBA" id="ARBA00022597"/>
    </source>
</evidence>
<evidence type="ECO:0000256" key="2">
    <source>
        <dbReference type="ARBA" id="ARBA00011738"/>
    </source>
</evidence>
<evidence type="ECO:0000256" key="9">
    <source>
        <dbReference type="ARBA" id="ARBA00023136"/>
    </source>
</evidence>
<dbReference type="PANTHER" id="PTHR33843">
    <property type="entry name" value="ASCORBATE-SPECIFIC PTS SYSTEM EIIC COMPONENT"/>
    <property type="match status" value="1"/>
</dbReference>
<protein>
    <recommendedName>
        <fullName evidence="12">Ascorbate-specific PTS system EIIC component</fullName>
    </recommendedName>
    <alternativeName>
        <fullName evidence="13">Ascorbate-specific permease IIC component UlaA</fullName>
    </alternativeName>
</protein>
<dbReference type="AlphaFoldDB" id="A0AAJ2P9K0"/>
<keyword evidence="9 14" id="KW-0472">Membrane</keyword>
<evidence type="ECO:0000313" key="16">
    <source>
        <dbReference type="Proteomes" id="UP001282363"/>
    </source>
</evidence>
<feature type="transmembrane region" description="Helical" evidence="14">
    <location>
        <begin position="349"/>
        <end position="368"/>
    </location>
</feature>
<comment type="similarity">
    <text evidence="11">Belongs to the UlaA family.</text>
</comment>
<evidence type="ECO:0000256" key="1">
    <source>
        <dbReference type="ARBA" id="ARBA00004651"/>
    </source>
</evidence>
<proteinExistence type="inferred from homology"/>
<dbReference type="PANTHER" id="PTHR33843:SF4">
    <property type="entry name" value="ASCORBATE-SPECIFIC PTS SYSTEM EIIC COMPONENT"/>
    <property type="match status" value="1"/>
</dbReference>
<feature type="transmembrane region" description="Helical" evidence="14">
    <location>
        <begin position="86"/>
        <end position="106"/>
    </location>
</feature>
<dbReference type="Pfam" id="PF03611">
    <property type="entry name" value="EIIC-GAT"/>
    <property type="match status" value="1"/>
</dbReference>
<keyword evidence="5" id="KW-0762">Sugar transport</keyword>
<feature type="transmembrane region" description="Helical" evidence="14">
    <location>
        <begin position="9"/>
        <end position="30"/>
    </location>
</feature>
<dbReference type="RefSeq" id="WP_318045316.1">
    <property type="nucleotide sequence ID" value="NZ_JAWPFG010000005.1"/>
</dbReference>
<name>A0AAJ2P9K0_9BACT</name>
<gene>
    <name evidence="15" type="ORF">R7U65_02210</name>
</gene>
<keyword evidence="3" id="KW-0813">Transport</keyword>